<dbReference type="EC" id="2.1.2.9" evidence="2"/>
<evidence type="ECO:0000256" key="1">
    <source>
        <dbReference type="ARBA" id="ARBA00010699"/>
    </source>
</evidence>
<dbReference type="InterPro" id="IPR036477">
    <property type="entry name" value="Formyl_transf_N_sf"/>
</dbReference>
<comment type="caution">
    <text evidence="8">The sequence shown here is derived from an EMBL/GenBank/DDBJ whole genome shotgun (WGS) entry which is preliminary data.</text>
</comment>
<keyword evidence="9" id="KW-1185">Reference proteome</keyword>
<dbReference type="PANTHER" id="PTHR11138">
    <property type="entry name" value="METHIONYL-TRNA FORMYLTRANSFERASE"/>
    <property type="match status" value="1"/>
</dbReference>
<evidence type="ECO:0000256" key="5">
    <source>
        <dbReference type="SAM" id="MobiDB-lite"/>
    </source>
</evidence>
<evidence type="ECO:0000313" key="9">
    <source>
        <dbReference type="Proteomes" id="UP001165080"/>
    </source>
</evidence>
<evidence type="ECO:0000259" key="6">
    <source>
        <dbReference type="Pfam" id="PF00551"/>
    </source>
</evidence>
<reference evidence="8 9" key="1">
    <citation type="journal article" date="2023" name="Commun. Biol.">
        <title>Reorganization of the ancestral sex-determining regions during the evolution of trioecy in Pleodorina starrii.</title>
        <authorList>
            <person name="Takahashi K."/>
            <person name="Suzuki S."/>
            <person name="Kawai-Toyooka H."/>
            <person name="Yamamoto K."/>
            <person name="Hamaji T."/>
            <person name="Ootsuki R."/>
            <person name="Yamaguchi H."/>
            <person name="Kawachi M."/>
            <person name="Higashiyama T."/>
            <person name="Nozaki H."/>
        </authorList>
    </citation>
    <scope>NUCLEOTIDE SEQUENCE [LARGE SCALE GENOMIC DNA]</scope>
    <source>
        <strain evidence="8 9">NIES-4479</strain>
    </source>
</reference>
<evidence type="ECO:0000256" key="4">
    <source>
        <dbReference type="ARBA" id="ARBA00022917"/>
    </source>
</evidence>
<feature type="compositionally biased region" description="Low complexity" evidence="5">
    <location>
        <begin position="95"/>
        <end position="114"/>
    </location>
</feature>
<dbReference type="Gene3D" id="3.10.25.10">
    <property type="entry name" value="Formyl transferase, C-terminal domain"/>
    <property type="match status" value="1"/>
</dbReference>
<accession>A0A9W6F4C7</accession>
<evidence type="ECO:0000256" key="3">
    <source>
        <dbReference type="ARBA" id="ARBA00022679"/>
    </source>
</evidence>
<dbReference type="PANTHER" id="PTHR11138:SF5">
    <property type="entry name" value="METHIONYL-TRNA FORMYLTRANSFERASE, MITOCHONDRIAL"/>
    <property type="match status" value="1"/>
</dbReference>
<keyword evidence="3" id="KW-0808">Transferase</keyword>
<dbReference type="InterPro" id="IPR005793">
    <property type="entry name" value="Formyl_trans_C"/>
</dbReference>
<dbReference type="InterPro" id="IPR011034">
    <property type="entry name" value="Formyl_transferase-like_C_sf"/>
</dbReference>
<dbReference type="GO" id="GO:0005739">
    <property type="term" value="C:mitochondrion"/>
    <property type="evidence" value="ECO:0007669"/>
    <property type="project" value="TreeGrafter"/>
</dbReference>
<dbReference type="Proteomes" id="UP001165080">
    <property type="component" value="Unassembled WGS sequence"/>
</dbReference>
<evidence type="ECO:0000256" key="2">
    <source>
        <dbReference type="ARBA" id="ARBA00012261"/>
    </source>
</evidence>
<proteinExistence type="inferred from homology"/>
<dbReference type="Pfam" id="PF02911">
    <property type="entry name" value="Formyl_trans_C"/>
    <property type="match status" value="1"/>
</dbReference>
<evidence type="ECO:0000313" key="8">
    <source>
        <dbReference type="EMBL" id="GLC55992.1"/>
    </source>
</evidence>
<name>A0A9W6F4C7_9CHLO</name>
<comment type="similarity">
    <text evidence="1">Belongs to the Fmt family.</text>
</comment>
<dbReference type="Pfam" id="PF00551">
    <property type="entry name" value="Formyl_trans_N"/>
    <property type="match status" value="1"/>
</dbReference>
<dbReference type="AlphaFoldDB" id="A0A9W6F4C7"/>
<protein>
    <recommendedName>
        <fullName evidence="2">methionyl-tRNA formyltransferase</fullName>
        <ecNumber evidence="2">2.1.2.9</ecNumber>
    </recommendedName>
</protein>
<keyword evidence="4" id="KW-0648">Protein biosynthesis</keyword>
<dbReference type="EMBL" id="BRXU01000014">
    <property type="protein sequence ID" value="GLC55992.1"/>
    <property type="molecule type" value="Genomic_DNA"/>
</dbReference>
<dbReference type="SUPFAM" id="SSF50486">
    <property type="entry name" value="FMT C-terminal domain-like"/>
    <property type="match status" value="1"/>
</dbReference>
<dbReference type="Gene3D" id="3.40.50.170">
    <property type="entry name" value="Formyl transferase, N-terminal domain"/>
    <property type="match status" value="1"/>
</dbReference>
<dbReference type="GO" id="GO:0004479">
    <property type="term" value="F:methionyl-tRNA formyltransferase activity"/>
    <property type="evidence" value="ECO:0007669"/>
    <property type="project" value="UniProtKB-EC"/>
</dbReference>
<sequence>MVKGMIGRLAVAYAVATARHGQLSFPLHLRSALPFSTLPDGAGRKRIVFLGTPQVAALVLQDLLQAAAAPCSNFEVAAVVSRPSSRQWLERERQAAATAGTAAAPSAIPSSQPGTSPEDPPHDGVTAQQQQQQQLRQQQKQQPHLVLGRLPNWARHGPSEVEKLASSSGMPSERILCPLSAKEPDFLEAMYRLRPDLAITVAYGGMLPQAFLDIPRYGTLNIHPSLLPRYRGPAPVARALQDGCTVSGVSLVFTVLKCDAGPVLEQQKVPIDPDIQAPELMVHMFRLGSQMLLRQLPGLLSGAVTAADAAVQDDAAVSYAPKVVKQDGVLDFRLPARRCHDQVRAMAGWPGTKASLLVEDRATGVLQPIEVKVLRTRVVAPDLASPHQATTSASAVATATATAGAGFAGSSAPPSPLPPGTSAQCLYTSAGELLVPCGDGNMLSILEVARRRAGNTASGSPGCPPRSFLTAKDFMDGLGKRRLFLPLPDPASA</sequence>
<dbReference type="InterPro" id="IPR002376">
    <property type="entry name" value="Formyl_transf_N"/>
</dbReference>
<dbReference type="InterPro" id="IPR037022">
    <property type="entry name" value="Formyl_trans_C_sf"/>
</dbReference>
<gene>
    <name evidence="8" type="primary">PLEST002933</name>
    <name evidence="8" type="ORF">PLESTB_001052700</name>
</gene>
<feature type="domain" description="Formyl transferase C-terminal" evidence="7">
    <location>
        <begin position="322"/>
        <end position="449"/>
    </location>
</feature>
<feature type="compositionally biased region" description="Low complexity" evidence="5">
    <location>
        <begin position="128"/>
        <end position="142"/>
    </location>
</feature>
<feature type="region of interest" description="Disordered" evidence="5">
    <location>
        <begin position="89"/>
        <end position="142"/>
    </location>
</feature>
<organism evidence="8 9">
    <name type="scientific">Pleodorina starrii</name>
    <dbReference type="NCBI Taxonomy" id="330485"/>
    <lineage>
        <taxon>Eukaryota</taxon>
        <taxon>Viridiplantae</taxon>
        <taxon>Chlorophyta</taxon>
        <taxon>core chlorophytes</taxon>
        <taxon>Chlorophyceae</taxon>
        <taxon>CS clade</taxon>
        <taxon>Chlamydomonadales</taxon>
        <taxon>Volvocaceae</taxon>
        <taxon>Pleodorina</taxon>
    </lineage>
</organism>
<dbReference type="SUPFAM" id="SSF53328">
    <property type="entry name" value="Formyltransferase"/>
    <property type="match status" value="1"/>
</dbReference>
<dbReference type="InterPro" id="IPR041711">
    <property type="entry name" value="Met-tRNA-FMT_N"/>
</dbReference>
<evidence type="ECO:0000259" key="7">
    <source>
        <dbReference type="Pfam" id="PF02911"/>
    </source>
</evidence>
<dbReference type="CDD" id="cd08646">
    <property type="entry name" value="FMT_core_Met-tRNA-FMT_N"/>
    <property type="match status" value="1"/>
</dbReference>
<feature type="domain" description="Formyl transferase N-terminal" evidence="6">
    <location>
        <begin position="74"/>
        <end position="294"/>
    </location>
</feature>